<evidence type="ECO:0000313" key="3">
    <source>
        <dbReference type="EMBL" id="PQB03414.1"/>
    </source>
</evidence>
<dbReference type="Gene3D" id="3.30.1450.10">
    <property type="match status" value="1"/>
</dbReference>
<gene>
    <name evidence="3" type="ORF">BST83_19240</name>
</gene>
<reference evidence="3 4" key="1">
    <citation type="submission" date="2016-11" db="EMBL/GenBank/DDBJ databases">
        <title>Trade-off between light-utilization and light-protection in marine flavobacteria.</title>
        <authorList>
            <person name="Kumagai Y."/>
        </authorList>
    </citation>
    <scope>NUCLEOTIDE SEQUENCE [LARGE SCALE GENOMIC DNA]</scope>
    <source>
        <strain evidence="3 4">ATCC 700397</strain>
    </source>
</reference>
<keyword evidence="4" id="KW-1185">Reference proteome</keyword>
<name>A0A2S7KLA2_9FLAO</name>
<evidence type="ECO:0000313" key="4">
    <source>
        <dbReference type="Proteomes" id="UP000239522"/>
    </source>
</evidence>
<accession>A0A2S7KLA2</accession>
<protein>
    <submittedName>
        <fullName evidence="3">Uncharacterized protein</fullName>
    </submittedName>
</protein>
<proteinExistence type="predicted"/>
<keyword evidence="1" id="KW-0732">Signal</keyword>
<sequence>MIVSPLLILFSLLVFIVLWLFVKSIDDRKWLTLLASALLTPVIYFYLFYPLLNIFSSYHHEKYFETTAWKEKPTLRFEMSNQIVENQLFTGKTKSEIQKALGKSEWYGWNDSIKANSPEKWNYNLGFKPGAFNTQQECLELIFKNDTVVKSYQYQMRNKDY</sequence>
<dbReference type="InterPro" id="IPR037873">
    <property type="entry name" value="BamE-like"/>
</dbReference>
<keyword evidence="2" id="KW-1133">Transmembrane helix</keyword>
<organism evidence="3 4">
    <name type="scientific">Polaribacter filamentus</name>
    <dbReference type="NCBI Taxonomy" id="53483"/>
    <lineage>
        <taxon>Bacteria</taxon>
        <taxon>Pseudomonadati</taxon>
        <taxon>Bacteroidota</taxon>
        <taxon>Flavobacteriia</taxon>
        <taxon>Flavobacteriales</taxon>
        <taxon>Flavobacteriaceae</taxon>
    </lineage>
</organism>
<comment type="caution">
    <text evidence="3">The sequence shown here is derived from an EMBL/GenBank/DDBJ whole genome shotgun (WGS) entry which is preliminary data.</text>
</comment>
<feature type="transmembrane region" description="Helical" evidence="2">
    <location>
        <begin position="6"/>
        <end position="23"/>
    </location>
</feature>
<keyword evidence="2" id="KW-0812">Transmembrane</keyword>
<evidence type="ECO:0000256" key="1">
    <source>
        <dbReference type="ARBA" id="ARBA00022729"/>
    </source>
</evidence>
<dbReference type="Proteomes" id="UP000239522">
    <property type="component" value="Unassembled WGS sequence"/>
</dbReference>
<dbReference type="EMBL" id="MQUA01000014">
    <property type="protein sequence ID" value="PQB03414.1"/>
    <property type="molecule type" value="Genomic_DNA"/>
</dbReference>
<keyword evidence="2" id="KW-0472">Membrane</keyword>
<dbReference type="OrthoDB" id="1435015at2"/>
<evidence type="ECO:0000256" key="2">
    <source>
        <dbReference type="SAM" id="Phobius"/>
    </source>
</evidence>
<dbReference type="AlphaFoldDB" id="A0A2S7KLA2"/>
<feature type="transmembrane region" description="Helical" evidence="2">
    <location>
        <begin position="30"/>
        <end position="49"/>
    </location>
</feature>